<reference evidence="2 3" key="1">
    <citation type="submission" date="2016-04" db="EMBL/GenBank/DDBJ databases">
        <title>Genome analyses suggest a sexual origin of heterokaryosis in a supposedly ancient asexual fungus.</title>
        <authorList>
            <person name="Ropars J."/>
            <person name="Sedzielewska K."/>
            <person name="Noel J."/>
            <person name="Charron P."/>
            <person name="Farinelli L."/>
            <person name="Marton T."/>
            <person name="Kruger M."/>
            <person name="Pelin A."/>
            <person name="Brachmann A."/>
            <person name="Corradi N."/>
        </authorList>
    </citation>
    <scope>NUCLEOTIDE SEQUENCE [LARGE SCALE GENOMIC DNA]</scope>
    <source>
        <strain evidence="2 3">C2</strain>
    </source>
</reference>
<sequence>MDNKVKKVYGKKERAMITQGCHLCDSESVSDDKSGNADNVSTSDDESGNADNVSTSNDEFGNANNVSTSDDESGNADSELTSDDSDSDSNFIPKHYFSKDKMPHDLREALRLEVKWQLSQFPDEDKFDLSKTFEQQLDHVNEIIILAIMESLNKTIFPVTNAVKQKNRAKMINHLRVVGDPLIRKFNDERLQPVINNSAYHSPKISETDEENPSGKRKIVIRNLKWRSSTVNQKISEKSKVPKKRKYVYDNENFYDKEEEKPCNAPKWTCTKYKGILKTYVNDACGRRFGNELPSRPNELNLMHPYNYSDDENLIPQCD</sequence>
<accession>A0A2N1NI03</accession>
<dbReference type="AlphaFoldDB" id="A0A2N1NI03"/>
<reference evidence="2 3" key="2">
    <citation type="submission" date="2017-10" db="EMBL/GenBank/DDBJ databases">
        <title>Extensive intraspecific genome diversity in a model arbuscular mycorrhizal fungus.</title>
        <authorList>
            <person name="Chen E.C.H."/>
            <person name="Morin E."/>
            <person name="Baudet D."/>
            <person name="Noel J."/>
            <person name="Ndikumana S."/>
            <person name="Charron P."/>
            <person name="St-Onge C."/>
            <person name="Giorgi J."/>
            <person name="Grigoriev I.V."/>
            <person name="Roux C."/>
            <person name="Martin F.M."/>
            <person name="Corradi N."/>
        </authorList>
    </citation>
    <scope>NUCLEOTIDE SEQUENCE [LARGE SCALE GENOMIC DNA]</scope>
    <source>
        <strain evidence="2 3">C2</strain>
    </source>
</reference>
<comment type="caution">
    <text evidence="2">The sequence shown here is derived from an EMBL/GenBank/DDBJ whole genome shotgun (WGS) entry which is preliminary data.</text>
</comment>
<feature type="compositionally biased region" description="Polar residues" evidence="1">
    <location>
        <begin position="49"/>
        <end position="68"/>
    </location>
</feature>
<protein>
    <submittedName>
        <fullName evidence="2">Uncharacterized protein</fullName>
    </submittedName>
</protein>
<name>A0A2N1NI03_9GLOM</name>
<evidence type="ECO:0000256" key="1">
    <source>
        <dbReference type="SAM" id="MobiDB-lite"/>
    </source>
</evidence>
<dbReference type="VEuPathDB" id="FungiDB:RhiirA1_474429"/>
<gene>
    <name evidence="2" type="ORF">RhiirC2_775895</name>
</gene>
<organism evidence="2 3">
    <name type="scientific">Rhizophagus irregularis</name>
    <dbReference type="NCBI Taxonomy" id="588596"/>
    <lineage>
        <taxon>Eukaryota</taxon>
        <taxon>Fungi</taxon>
        <taxon>Fungi incertae sedis</taxon>
        <taxon>Mucoromycota</taxon>
        <taxon>Glomeromycotina</taxon>
        <taxon>Glomeromycetes</taxon>
        <taxon>Glomerales</taxon>
        <taxon>Glomeraceae</taxon>
        <taxon>Rhizophagus</taxon>
    </lineage>
</organism>
<dbReference type="EMBL" id="LLXL01000363">
    <property type="protein sequence ID" value="PKK73555.1"/>
    <property type="molecule type" value="Genomic_DNA"/>
</dbReference>
<feature type="region of interest" description="Disordered" evidence="1">
    <location>
        <begin position="20"/>
        <end position="89"/>
    </location>
</feature>
<evidence type="ECO:0000313" key="3">
    <source>
        <dbReference type="Proteomes" id="UP000233469"/>
    </source>
</evidence>
<feature type="compositionally biased region" description="Acidic residues" evidence="1">
    <location>
        <begin position="69"/>
        <end position="87"/>
    </location>
</feature>
<dbReference type="Proteomes" id="UP000233469">
    <property type="component" value="Unassembled WGS sequence"/>
</dbReference>
<evidence type="ECO:0000313" key="2">
    <source>
        <dbReference type="EMBL" id="PKK73555.1"/>
    </source>
</evidence>
<dbReference type="VEuPathDB" id="FungiDB:RhiirFUN_007873"/>
<proteinExistence type="predicted"/>
<dbReference type="VEuPathDB" id="FungiDB:FUN_019251"/>